<proteinExistence type="inferred from homology"/>
<dbReference type="Gene3D" id="3.40.720.10">
    <property type="entry name" value="Alkaline Phosphatase, subunit A"/>
    <property type="match status" value="1"/>
</dbReference>
<dbReference type="InterPro" id="IPR000917">
    <property type="entry name" value="Sulfatase_N"/>
</dbReference>
<evidence type="ECO:0000259" key="4">
    <source>
        <dbReference type="Pfam" id="PF00884"/>
    </source>
</evidence>
<dbReference type="InterPro" id="IPR050738">
    <property type="entry name" value="Sulfatase"/>
</dbReference>
<dbReference type="EMBL" id="CASHTH010002316">
    <property type="protein sequence ID" value="CAI8028071.1"/>
    <property type="molecule type" value="Genomic_DNA"/>
</dbReference>
<dbReference type="GO" id="GO:0004065">
    <property type="term" value="F:arylsulfatase activity"/>
    <property type="evidence" value="ECO:0007669"/>
    <property type="project" value="TreeGrafter"/>
</dbReference>
<name>A0AA35SGA0_GEOBA</name>
<keyword evidence="3" id="KW-0472">Membrane</keyword>
<dbReference type="InterPro" id="IPR017850">
    <property type="entry name" value="Alkaline_phosphatase_core_sf"/>
</dbReference>
<evidence type="ECO:0000256" key="3">
    <source>
        <dbReference type="SAM" id="Phobius"/>
    </source>
</evidence>
<feature type="transmembrane region" description="Helical" evidence="3">
    <location>
        <begin position="122"/>
        <end position="146"/>
    </location>
</feature>
<dbReference type="PANTHER" id="PTHR42693">
    <property type="entry name" value="ARYLSULFATASE FAMILY MEMBER"/>
    <property type="match status" value="1"/>
</dbReference>
<comment type="similarity">
    <text evidence="2">Belongs to the sulfatase family.</text>
</comment>
<feature type="domain" description="Sulfatase N-terminal" evidence="4">
    <location>
        <begin position="17"/>
        <end position="111"/>
    </location>
</feature>
<dbReference type="AlphaFoldDB" id="A0AA35SGA0"/>
<sequence length="149" mass="16120">MAGRYYTDFPINRSTGESNLTQLYIQEAVDFIHKSVGAGSPFFLYWTPDATHGPLYASTTFLGTSSRGLYGDAVRELDYGVGVILKLLTQLGVASDTLVIFSSDNGGATYAKEMGIIIALSIVYISGALVNVWLLFFDVTFLASIIGLQ</sequence>
<comment type="caution">
    <text evidence="5">The sequence shown here is derived from an EMBL/GenBank/DDBJ whole genome shotgun (WGS) entry which is preliminary data.</text>
</comment>
<reference evidence="5" key="1">
    <citation type="submission" date="2023-03" db="EMBL/GenBank/DDBJ databases">
        <authorList>
            <person name="Steffen K."/>
            <person name="Cardenas P."/>
        </authorList>
    </citation>
    <scope>NUCLEOTIDE SEQUENCE</scope>
</reference>
<gene>
    <name evidence="5" type="ORF">GBAR_LOCUS15994</name>
</gene>
<dbReference type="SUPFAM" id="SSF53649">
    <property type="entry name" value="Alkaline phosphatase-like"/>
    <property type="match status" value="1"/>
</dbReference>
<dbReference type="Proteomes" id="UP001174909">
    <property type="component" value="Unassembled WGS sequence"/>
</dbReference>
<dbReference type="Pfam" id="PF00884">
    <property type="entry name" value="Sulfatase"/>
    <property type="match status" value="1"/>
</dbReference>
<protein>
    <submittedName>
        <fullName evidence="5">N-acetylgalactosamine-6-sulfatase</fullName>
    </submittedName>
</protein>
<keyword evidence="6" id="KW-1185">Reference proteome</keyword>
<accession>A0AA35SGA0</accession>
<keyword evidence="3" id="KW-1133">Transmembrane helix</keyword>
<organism evidence="5 6">
    <name type="scientific">Geodia barretti</name>
    <name type="common">Barrett's horny sponge</name>
    <dbReference type="NCBI Taxonomy" id="519541"/>
    <lineage>
        <taxon>Eukaryota</taxon>
        <taxon>Metazoa</taxon>
        <taxon>Porifera</taxon>
        <taxon>Demospongiae</taxon>
        <taxon>Heteroscleromorpha</taxon>
        <taxon>Tetractinellida</taxon>
        <taxon>Astrophorina</taxon>
        <taxon>Geodiidae</taxon>
        <taxon>Geodia</taxon>
    </lineage>
</organism>
<evidence type="ECO:0000313" key="5">
    <source>
        <dbReference type="EMBL" id="CAI8028071.1"/>
    </source>
</evidence>
<dbReference type="PANTHER" id="PTHR42693:SF47">
    <property type="entry name" value="N-ACETYLGALACTOSAMINE-6-SULFATASE"/>
    <property type="match status" value="1"/>
</dbReference>
<comment type="cofactor">
    <cofactor evidence="1">
        <name>Ca(2+)</name>
        <dbReference type="ChEBI" id="CHEBI:29108"/>
    </cofactor>
</comment>
<evidence type="ECO:0000313" key="6">
    <source>
        <dbReference type="Proteomes" id="UP001174909"/>
    </source>
</evidence>
<evidence type="ECO:0000256" key="2">
    <source>
        <dbReference type="ARBA" id="ARBA00008779"/>
    </source>
</evidence>
<keyword evidence="3" id="KW-0812">Transmembrane</keyword>
<evidence type="ECO:0000256" key="1">
    <source>
        <dbReference type="ARBA" id="ARBA00001913"/>
    </source>
</evidence>